<dbReference type="GO" id="GO:0000155">
    <property type="term" value="F:phosphorelay sensor kinase activity"/>
    <property type="evidence" value="ECO:0007669"/>
    <property type="project" value="InterPro"/>
</dbReference>
<dbReference type="Pfam" id="PF07475">
    <property type="entry name" value="Hpr_kinase_C"/>
    <property type="match status" value="1"/>
</dbReference>
<dbReference type="SUPFAM" id="SSF53795">
    <property type="entry name" value="PEP carboxykinase-like"/>
    <property type="match status" value="1"/>
</dbReference>
<dbReference type="AlphaFoldDB" id="A0A7S8F5P9"/>
<dbReference type="CDD" id="cd01918">
    <property type="entry name" value="HprK_C"/>
    <property type="match status" value="1"/>
</dbReference>
<feature type="domain" description="HPr kinase/phosphorylase C-terminal" evidence="1">
    <location>
        <begin position="11"/>
        <end position="81"/>
    </location>
</feature>
<keyword evidence="2" id="KW-0808">Transferase</keyword>
<dbReference type="Gene3D" id="3.40.50.300">
    <property type="entry name" value="P-loop containing nucleotide triphosphate hydrolases"/>
    <property type="match status" value="1"/>
</dbReference>
<organism evidence="2 3">
    <name type="scientific">Qipengyuania soli</name>
    <dbReference type="NCBI Taxonomy" id="2782568"/>
    <lineage>
        <taxon>Bacteria</taxon>
        <taxon>Pseudomonadati</taxon>
        <taxon>Pseudomonadota</taxon>
        <taxon>Alphaproteobacteria</taxon>
        <taxon>Sphingomonadales</taxon>
        <taxon>Erythrobacteraceae</taxon>
        <taxon>Qipengyuania</taxon>
    </lineage>
</organism>
<dbReference type="Proteomes" id="UP000594459">
    <property type="component" value="Chromosome"/>
</dbReference>
<evidence type="ECO:0000313" key="2">
    <source>
        <dbReference type="EMBL" id="QPC99478.1"/>
    </source>
</evidence>
<dbReference type="GO" id="GO:0005524">
    <property type="term" value="F:ATP binding"/>
    <property type="evidence" value="ECO:0007669"/>
    <property type="project" value="InterPro"/>
</dbReference>
<reference evidence="2 3" key="1">
    <citation type="submission" date="2020-11" db="EMBL/GenBank/DDBJ databases">
        <title>The genome sequence of Erythrobacter sp. 6D36.</title>
        <authorList>
            <person name="Liu Y."/>
        </authorList>
    </citation>
    <scope>NUCLEOTIDE SEQUENCE [LARGE SCALE GENOMIC DNA]</scope>
    <source>
        <strain evidence="2 3">6D36</strain>
    </source>
</reference>
<accession>A0A7S8F5P9</accession>
<evidence type="ECO:0000259" key="1">
    <source>
        <dbReference type="Pfam" id="PF07475"/>
    </source>
</evidence>
<name>A0A7S8F5P9_9SPHN</name>
<sequence length="148" mass="15402">MTSTVLPNVTAVAIDGRALLIEGPSGSGKTSLALALIDRGAMLIGDDAVTLVNDGGQLVAAPPPNTRGKIEVRNVGIVEMPAMEAPVAIILTLDHDAERYPLELGFRELEGVAIPLLRFAPGDAVQAIRAEYALLKHGLGFPSPTQTA</sequence>
<dbReference type="GO" id="GO:0006109">
    <property type="term" value="P:regulation of carbohydrate metabolic process"/>
    <property type="evidence" value="ECO:0007669"/>
    <property type="project" value="InterPro"/>
</dbReference>
<dbReference type="InterPro" id="IPR011104">
    <property type="entry name" value="Hpr_kin/Pase_C"/>
</dbReference>
<evidence type="ECO:0000313" key="3">
    <source>
        <dbReference type="Proteomes" id="UP000594459"/>
    </source>
</evidence>
<proteinExistence type="predicted"/>
<protein>
    <submittedName>
        <fullName evidence="2">HPr kinase/phosphatase C-terminal domain-containing protein</fullName>
    </submittedName>
</protein>
<dbReference type="EMBL" id="CP064654">
    <property type="protein sequence ID" value="QPC99478.1"/>
    <property type="molecule type" value="Genomic_DNA"/>
</dbReference>
<dbReference type="RefSeq" id="WP_200982879.1">
    <property type="nucleotide sequence ID" value="NZ_CP064654.1"/>
</dbReference>
<dbReference type="KEGG" id="qso:IRL76_02585"/>
<keyword evidence="3" id="KW-1185">Reference proteome</keyword>
<dbReference type="InterPro" id="IPR027417">
    <property type="entry name" value="P-loop_NTPase"/>
</dbReference>
<gene>
    <name evidence="2" type="ORF">IRL76_02585</name>
</gene>
<keyword evidence="2" id="KW-0418">Kinase</keyword>